<dbReference type="GO" id="GO:0006493">
    <property type="term" value="P:protein O-linked glycosylation"/>
    <property type="evidence" value="ECO:0007669"/>
    <property type="project" value="InterPro"/>
</dbReference>
<organism evidence="4 5">
    <name type="scientific">Megalodesulfovibrio gigas (strain ATCC 19364 / DSM 1382 / NCIMB 9332 / VKM B-1759)</name>
    <name type="common">Desulfovibrio gigas</name>
    <dbReference type="NCBI Taxonomy" id="1121448"/>
    <lineage>
        <taxon>Bacteria</taxon>
        <taxon>Pseudomonadati</taxon>
        <taxon>Thermodesulfobacteriota</taxon>
        <taxon>Desulfovibrionia</taxon>
        <taxon>Desulfovibrionales</taxon>
        <taxon>Desulfovibrionaceae</taxon>
        <taxon>Megalodesulfovibrio</taxon>
    </lineage>
</organism>
<keyword evidence="5" id="KW-1185">Reference proteome</keyword>
<feature type="repeat" description="TPR" evidence="2">
    <location>
        <begin position="374"/>
        <end position="407"/>
    </location>
</feature>
<evidence type="ECO:0000259" key="3">
    <source>
        <dbReference type="PROSITE" id="PS50110"/>
    </source>
</evidence>
<feature type="repeat" description="TPR" evidence="2">
    <location>
        <begin position="263"/>
        <end position="296"/>
    </location>
</feature>
<dbReference type="eggNOG" id="COG2197">
    <property type="taxonomic scope" value="Bacteria"/>
</dbReference>
<evidence type="ECO:0000256" key="2">
    <source>
        <dbReference type="PROSITE-ProRule" id="PRU00339"/>
    </source>
</evidence>
<evidence type="ECO:0000313" key="5">
    <source>
        <dbReference type="Proteomes" id="UP000016587"/>
    </source>
</evidence>
<feature type="domain" description="Response regulatory" evidence="3">
    <location>
        <begin position="33"/>
        <end position="155"/>
    </location>
</feature>
<comment type="caution">
    <text evidence="1">Lacks conserved residue(s) required for the propagation of feature annotation.</text>
</comment>
<reference evidence="4 5" key="1">
    <citation type="journal article" date="2013" name="J. Bacteriol.">
        <title>Roles of HynAB and Ech, the only two hydrogenases found in the model sulfate reducer Desulfovibrio gigas.</title>
        <authorList>
            <person name="Morais-Silva F.O."/>
            <person name="Santos C.I."/>
            <person name="Rodrigues R."/>
            <person name="Pereira I.A."/>
            <person name="Rodrigues-Pousada C."/>
        </authorList>
    </citation>
    <scope>NUCLEOTIDE SEQUENCE [LARGE SCALE GENOMIC DNA]</scope>
    <source>
        <strain evidence="5">ATCC 19364 / DSM 1382 / NCIMB 9332 / VKM B-1759</strain>
    </source>
</reference>
<dbReference type="Gene3D" id="1.25.40.10">
    <property type="entry name" value="Tetratricopeptide repeat domain"/>
    <property type="match status" value="1"/>
</dbReference>
<name>T2G864_MEGG1</name>
<reference evidence="5" key="2">
    <citation type="submission" date="2013-07" db="EMBL/GenBank/DDBJ databases">
        <authorList>
            <person name="Morais-Silva F.O."/>
            <person name="Rezende A.M."/>
            <person name="Pimentel C."/>
            <person name="Resende D.M."/>
            <person name="Santos C.I."/>
            <person name="Clemente C."/>
            <person name="de Oliveira L.M."/>
            <person name="da Silva S.M."/>
            <person name="Costa D.A."/>
            <person name="Varela-Raposo A."/>
            <person name="Horacio E.C.A."/>
            <person name="Matos M."/>
            <person name="Flores O."/>
            <person name="Ruiz J.C."/>
            <person name="Rodrigues-Pousada C."/>
        </authorList>
    </citation>
    <scope>NUCLEOTIDE SEQUENCE [LARGE SCALE GENOMIC DNA]</scope>
    <source>
        <strain evidence="5">ATCC 19364 / DSM 1382 / NCIMB 9332 / VKM B-1759</strain>
    </source>
</reference>
<accession>T2G864</accession>
<dbReference type="Gene3D" id="3.40.50.2300">
    <property type="match status" value="1"/>
</dbReference>
<dbReference type="PATRIC" id="fig|1121448.10.peg.568"/>
<dbReference type="InterPro" id="IPR001789">
    <property type="entry name" value="Sig_transdc_resp-reg_receiver"/>
</dbReference>
<dbReference type="SUPFAM" id="SSF52172">
    <property type="entry name" value="CheY-like"/>
    <property type="match status" value="1"/>
</dbReference>
<proteinExistence type="predicted"/>
<dbReference type="SUPFAM" id="SSF48452">
    <property type="entry name" value="TPR-like"/>
    <property type="match status" value="1"/>
</dbReference>
<dbReference type="PANTHER" id="PTHR44366:SF1">
    <property type="entry name" value="UDP-N-ACETYLGLUCOSAMINE--PEPTIDE N-ACETYLGLUCOSAMINYLTRANSFERASE 110 KDA SUBUNIT"/>
    <property type="match status" value="1"/>
</dbReference>
<dbReference type="Pfam" id="PF13424">
    <property type="entry name" value="TPR_12"/>
    <property type="match status" value="2"/>
</dbReference>
<dbReference type="eggNOG" id="COG0457">
    <property type="taxonomic scope" value="Bacteria"/>
</dbReference>
<evidence type="ECO:0000313" key="4">
    <source>
        <dbReference type="EMBL" id="AGW12478.1"/>
    </source>
</evidence>
<dbReference type="HOGENOM" id="CLU_617815_0_0_7"/>
<dbReference type="PROSITE" id="PS50110">
    <property type="entry name" value="RESPONSE_REGULATORY"/>
    <property type="match status" value="1"/>
</dbReference>
<dbReference type="AlphaFoldDB" id="T2G864"/>
<dbReference type="InterPro" id="IPR019734">
    <property type="entry name" value="TPR_rpt"/>
</dbReference>
<dbReference type="KEGG" id="dgg:DGI_0570"/>
<dbReference type="PANTHER" id="PTHR44366">
    <property type="entry name" value="UDP-N-ACETYLGLUCOSAMINE--PEPTIDE N-ACETYLGLUCOSAMINYLTRANSFERASE 110 KDA SUBUNIT"/>
    <property type="match status" value="1"/>
</dbReference>
<protein>
    <submittedName>
        <fullName evidence="4">Putative response regulator</fullName>
    </submittedName>
</protein>
<dbReference type="SMART" id="SM00028">
    <property type="entry name" value="TPR"/>
    <property type="match status" value="7"/>
</dbReference>
<dbReference type="InterPro" id="IPR011006">
    <property type="entry name" value="CheY-like_superfamily"/>
</dbReference>
<dbReference type="GO" id="GO:0097363">
    <property type="term" value="F:protein O-acetylglucosaminyltransferase activity"/>
    <property type="evidence" value="ECO:0007669"/>
    <property type="project" value="TreeGrafter"/>
</dbReference>
<evidence type="ECO:0000256" key="1">
    <source>
        <dbReference type="PROSITE-ProRule" id="PRU00169"/>
    </source>
</evidence>
<dbReference type="GO" id="GO:0000160">
    <property type="term" value="P:phosphorelay signal transduction system"/>
    <property type="evidence" value="ECO:0007669"/>
    <property type="project" value="InterPro"/>
</dbReference>
<dbReference type="Proteomes" id="UP000016587">
    <property type="component" value="Chromosome"/>
</dbReference>
<feature type="repeat" description="TPR" evidence="2">
    <location>
        <begin position="340"/>
        <end position="373"/>
    </location>
</feature>
<dbReference type="Pfam" id="PF13181">
    <property type="entry name" value="TPR_8"/>
    <property type="match status" value="1"/>
</dbReference>
<keyword evidence="2" id="KW-0802">TPR repeat</keyword>
<dbReference type="EMBL" id="CP006585">
    <property type="protein sequence ID" value="AGW12478.1"/>
    <property type="molecule type" value="Genomic_DNA"/>
</dbReference>
<dbReference type="PROSITE" id="PS50005">
    <property type="entry name" value="TPR"/>
    <property type="match status" value="3"/>
</dbReference>
<dbReference type="STRING" id="1121448.DGI_0570"/>
<sequence length="458" mass="52185">MQPARWSVAALPDMRIKQYESTVVDFVRKESGHFLVATTDNTFMAVLRNTIYKQLAVSEECITPISDENHILRSIKEISARRKKVVLFVERVFNNRETFFLVRQVKNAYSNIKVIILTGEADRQRLVLLHEIGADNFIAKPISINVLIEKIAFTIKPQGKIGKLIDKARQLLAAGNYDDTLKVCQLILEEKPNSAAGLLIMGDAFKGLGYKDKAMECFLEASNAAQLFLEPLKKLAEFFREEGQLEEQLKYLEKLDKLSPLNVDRKVEMGSVHVELGNMEEAEQLFDTALEQAKREALNYLEDITSRVADTYNQKDPARAVKYYRKALELKGDMLDSSDLGTFNSLGIALRRQGRWMEAVDEYKKAQRIAPDDENLHYNIAMAYAEGKDFLRAIKHLEEALALNPKCFRQDPVMSYNFALIHSRGRRNQEAARFARASLELNPNFEKAQKLLASLEGK</sequence>
<dbReference type="InterPro" id="IPR037919">
    <property type="entry name" value="OGT"/>
</dbReference>
<gene>
    <name evidence="4" type="ORF">DGI_0570</name>
</gene>
<dbReference type="InterPro" id="IPR011990">
    <property type="entry name" value="TPR-like_helical_dom_sf"/>
</dbReference>